<accession>A0A814JWK5</accession>
<protein>
    <recommendedName>
        <fullName evidence="3">MULE transposase domain-containing protein</fullName>
    </recommendedName>
</protein>
<evidence type="ECO:0000313" key="2">
    <source>
        <dbReference type="Proteomes" id="UP000663879"/>
    </source>
</evidence>
<keyword evidence="2" id="KW-1185">Reference proteome</keyword>
<evidence type="ECO:0008006" key="3">
    <source>
        <dbReference type="Google" id="ProtNLM"/>
    </source>
</evidence>
<comment type="caution">
    <text evidence="1">The sequence shown here is derived from an EMBL/GenBank/DDBJ whole genome shotgun (WGS) entry which is preliminary data.</text>
</comment>
<dbReference type="InterPro" id="IPR036361">
    <property type="entry name" value="SAP_dom_sf"/>
</dbReference>
<evidence type="ECO:0000313" key="1">
    <source>
        <dbReference type="EMBL" id="CAF1043138.1"/>
    </source>
</evidence>
<dbReference type="Gene3D" id="1.10.720.30">
    <property type="entry name" value="SAP domain"/>
    <property type="match status" value="1"/>
</dbReference>
<proteinExistence type="predicted"/>
<organism evidence="1 2">
    <name type="scientific">Brachionus calyciflorus</name>
    <dbReference type="NCBI Taxonomy" id="104777"/>
    <lineage>
        <taxon>Eukaryota</taxon>
        <taxon>Metazoa</taxon>
        <taxon>Spiralia</taxon>
        <taxon>Gnathifera</taxon>
        <taxon>Rotifera</taxon>
        <taxon>Eurotatoria</taxon>
        <taxon>Monogononta</taxon>
        <taxon>Pseudotrocha</taxon>
        <taxon>Ploima</taxon>
        <taxon>Brachionidae</taxon>
        <taxon>Brachionus</taxon>
    </lineage>
</organism>
<dbReference type="Proteomes" id="UP000663879">
    <property type="component" value="Unassembled WGS sequence"/>
</dbReference>
<dbReference type="OrthoDB" id="119028at2759"/>
<dbReference type="AlphaFoldDB" id="A0A814JWK5"/>
<dbReference type="EMBL" id="CAJNOC010005122">
    <property type="protein sequence ID" value="CAF1043138.1"/>
    <property type="molecule type" value="Genomic_DNA"/>
</dbReference>
<gene>
    <name evidence="1" type="ORF">OXX778_LOCUS18451</name>
</gene>
<reference evidence="1" key="1">
    <citation type="submission" date="2021-02" db="EMBL/GenBank/DDBJ databases">
        <authorList>
            <person name="Nowell W R."/>
        </authorList>
    </citation>
    <scope>NUCLEOTIDE SEQUENCE</scope>
    <source>
        <strain evidence="1">Ploen Becks lab</strain>
    </source>
</reference>
<sequence>MFNCSWKVVDLQAECKKLKLSYAWKKSNLVKRLNNYTKDVQSAETGALSDSVKSQDEHDHTSEKYSSGLKAIYNYEFKPEILIADGAEAITNGFINAFNYKSIDEFNLVMCWAHVHRAIDTRTKSIDESLRSQIRTDINLIQLSPSPEHFRLLCTLFTLKWSKKDPIIDNFFNYFESEWVNSRNNGWYEGLSVNIPSTDNGLESINGKIKLIHTLRTRLSVNAYLSNLENMLRHWSKDTLKEKIFVESVSFSQQSWKLEDFFMKKIIPAVGKSSTDKNNYTIVKFA</sequence>
<name>A0A814JWK5_9BILA</name>